<dbReference type="AlphaFoldDB" id="A0A4R5UM18"/>
<evidence type="ECO:0000256" key="6">
    <source>
        <dbReference type="ARBA" id="ARBA00023163"/>
    </source>
</evidence>
<protein>
    <recommendedName>
        <fullName evidence="1 7">Transcriptional regulator MraZ</fullName>
    </recommendedName>
</protein>
<feature type="domain" description="SpoVT-AbrB" evidence="8">
    <location>
        <begin position="87"/>
        <end position="130"/>
    </location>
</feature>
<keyword evidence="10" id="KW-1185">Reference proteome</keyword>
<keyword evidence="5 7" id="KW-0238">DNA-binding</keyword>
<evidence type="ECO:0000259" key="8">
    <source>
        <dbReference type="PROSITE" id="PS51740"/>
    </source>
</evidence>
<comment type="subcellular location">
    <subcellularLocation>
        <location evidence="7">Cytoplasm</location>
        <location evidence="7">Nucleoid</location>
    </subcellularLocation>
</comment>
<dbReference type="OrthoDB" id="9807753at2"/>
<dbReference type="GO" id="GO:2000143">
    <property type="term" value="P:negative regulation of DNA-templated transcription initiation"/>
    <property type="evidence" value="ECO:0007669"/>
    <property type="project" value="TreeGrafter"/>
</dbReference>
<gene>
    <name evidence="7 9" type="primary">mraZ</name>
    <name evidence="9" type="ORF">E2F50_01660</name>
</gene>
<dbReference type="SUPFAM" id="SSF89447">
    <property type="entry name" value="AbrB/MazE/MraZ-like"/>
    <property type="match status" value="1"/>
</dbReference>
<evidence type="ECO:0000256" key="7">
    <source>
        <dbReference type="HAMAP-Rule" id="MF_01008"/>
    </source>
</evidence>
<evidence type="ECO:0000256" key="3">
    <source>
        <dbReference type="ARBA" id="ARBA00022737"/>
    </source>
</evidence>
<sequence>MFGVMSRFLSNATNKVDAKGRVSVPASFRSALSERGVQELYCLQDFIYPAISVGGPDLLDRYEKQISSVDPFSPEANRMSLLVHGGGVFMRLDAEGRLMVTDFIRDFTGISSEVTFVGRSDHFQLWRPQAFHEAQAAAREGRLGLRPA</sequence>
<dbReference type="GO" id="GO:0000976">
    <property type="term" value="F:transcription cis-regulatory region binding"/>
    <property type="evidence" value="ECO:0007669"/>
    <property type="project" value="TreeGrafter"/>
</dbReference>
<evidence type="ECO:0000313" key="9">
    <source>
        <dbReference type="EMBL" id="TDK38876.1"/>
    </source>
</evidence>
<dbReference type="PROSITE" id="PS51740">
    <property type="entry name" value="SPOVT_ABRB"/>
    <property type="match status" value="2"/>
</dbReference>
<dbReference type="PANTHER" id="PTHR34701:SF1">
    <property type="entry name" value="TRANSCRIPTIONAL REGULATOR MRAZ"/>
    <property type="match status" value="1"/>
</dbReference>
<dbReference type="Gene3D" id="3.40.1550.20">
    <property type="entry name" value="Transcriptional regulator MraZ domain"/>
    <property type="match status" value="1"/>
</dbReference>
<dbReference type="NCBIfam" id="NF001477">
    <property type="entry name" value="PRK00326.2-4"/>
    <property type="match status" value="1"/>
</dbReference>
<dbReference type="EMBL" id="SMTL01000001">
    <property type="protein sequence ID" value="TDK38876.1"/>
    <property type="molecule type" value="Genomic_DNA"/>
</dbReference>
<organism evidence="9 10">
    <name type="scientific">Rhizobium deserti</name>
    <dbReference type="NCBI Taxonomy" id="2547961"/>
    <lineage>
        <taxon>Bacteria</taxon>
        <taxon>Pseudomonadati</taxon>
        <taxon>Pseudomonadota</taxon>
        <taxon>Alphaproteobacteria</taxon>
        <taxon>Hyphomicrobiales</taxon>
        <taxon>Rhizobiaceae</taxon>
        <taxon>Rhizobium/Agrobacterium group</taxon>
        <taxon>Rhizobium</taxon>
    </lineage>
</organism>
<dbReference type="GO" id="GO:0009295">
    <property type="term" value="C:nucleoid"/>
    <property type="evidence" value="ECO:0007669"/>
    <property type="project" value="UniProtKB-SubCell"/>
</dbReference>
<dbReference type="HAMAP" id="MF_01008">
    <property type="entry name" value="MraZ"/>
    <property type="match status" value="1"/>
</dbReference>
<dbReference type="InterPro" id="IPR037914">
    <property type="entry name" value="SpoVT-AbrB_sf"/>
</dbReference>
<feature type="domain" description="SpoVT-AbrB" evidence="8">
    <location>
        <begin position="11"/>
        <end position="58"/>
    </location>
</feature>
<evidence type="ECO:0000256" key="2">
    <source>
        <dbReference type="ARBA" id="ARBA00022490"/>
    </source>
</evidence>
<dbReference type="InterPro" id="IPR003444">
    <property type="entry name" value="MraZ"/>
</dbReference>
<dbReference type="InterPro" id="IPR035644">
    <property type="entry name" value="MraZ_C"/>
</dbReference>
<comment type="similarity">
    <text evidence="7">Belongs to the MraZ family.</text>
</comment>
<keyword evidence="3" id="KW-0677">Repeat</keyword>
<name>A0A4R5UM18_9HYPH</name>
<dbReference type="CDD" id="cd16320">
    <property type="entry name" value="MraZ_N"/>
    <property type="match status" value="1"/>
</dbReference>
<dbReference type="GO" id="GO:0005737">
    <property type="term" value="C:cytoplasm"/>
    <property type="evidence" value="ECO:0007669"/>
    <property type="project" value="UniProtKB-UniRule"/>
</dbReference>
<dbReference type="RefSeq" id="WP_133314324.1">
    <property type="nucleotide sequence ID" value="NZ_SMTL01000001.1"/>
</dbReference>
<dbReference type="Pfam" id="PF02381">
    <property type="entry name" value="MraZ"/>
    <property type="match status" value="1"/>
</dbReference>
<comment type="subunit">
    <text evidence="7">Forms oligomers.</text>
</comment>
<dbReference type="InterPro" id="IPR007159">
    <property type="entry name" value="SpoVT-AbrB_dom"/>
</dbReference>
<keyword evidence="6 7" id="KW-0804">Transcription</keyword>
<evidence type="ECO:0000256" key="1">
    <source>
        <dbReference type="ARBA" id="ARBA00013860"/>
    </source>
</evidence>
<proteinExistence type="inferred from homology"/>
<dbReference type="InterPro" id="IPR020603">
    <property type="entry name" value="MraZ_dom"/>
</dbReference>
<dbReference type="PANTHER" id="PTHR34701">
    <property type="entry name" value="TRANSCRIPTIONAL REGULATOR MRAZ"/>
    <property type="match status" value="1"/>
</dbReference>
<dbReference type="InterPro" id="IPR038619">
    <property type="entry name" value="MraZ_sf"/>
</dbReference>
<dbReference type="GO" id="GO:0003700">
    <property type="term" value="F:DNA-binding transcription factor activity"/>
    <property type="evidence" value="ECO:0007669"/>
    <property type="project" value="UniProtKB-UniRule"/>
</dbReference>
<dbReference type="Proteomes" id="UP000295238">
    <property type="component" value="Unassembled WGS sequence"/>
</dbReference>
<comment type="caution">
    <text evidence="9">The sequence shown here is derived from an EMBL/GenBank/DDBJ whole genome shotgun (WGS) entry which is preliminary data.</text>
</comment>
<evidence type="ECO:0000256" key="4">
    <source>
        <dbReference type="ARBA" id="ARBA00023015"/>
    </source>
</evidence>
<accession>A0A4R5UM18</accession>
<keyword evidence="4 7" id="KW-0805">Transcription regulation</keyword>
<reference evidence="9 10" key="1">
    <citation type="submission" date="2019-03" db="EMBL/GenBank/DDBJ databases">
        <title>Rhizobium sp. nov., an bacterium isolated from biocrust in Mu Us Desert.</title>
        <authorList>
            <person name="Lixiong L."/>
        </authorList>
    </citation>
    <scope>NUCLEOTIDE SEQUENCE [LARGE SCALE GENOMIC DNA]</scope>
    <source>
        <strain evidence="9 10">SPY-1</strain>
    </source>
</reference>
<evidence type="ECO:0000256" key="5">
    <source>
        <dbReference type="ARBA" id="ARBA00023125"/>
    </source>
</evidence>
<keyword evidence="2 7" id="KW-0963">Cytoplasm</keyword>
<dbReference type="InterPro" id="IPR035642">
    <property type="entry name" value="MraZ_N"/>
</dbReference>
<dbReference type="CDD" id="cd16321">
    <property type="entry name" value="MraZ_C"/>
    <property type="match status" value="1"/>
</dbReference>
<evidence type="ECO:0000313" key="10">
    <source>
        <dbReference type="Proteomes" id="UP000295238"/>
    </source>
</evidence>